<evidence type="ECO:0000313" key="2">
    <source>
        <dbReference type="WBParaSite" id="PSAMB.scaffold3400size18417.g21306.t1"/>
    </source>
</evidence>
<dbReference type="Proteomes" id="UP000887566">
    <property type="component" value="Unplaced"/>
</dbReference>
<protein>
    <submittedName>
        <fullName evidence="2">Uncharacterized protein</fullName>
    </submittedName>
</protein>
<keyword evidence="1" id="KW-1185">Reference proteome</keyword>
<name>A0A914W9L6_9BILA</name>
<dbReference type="AlphaFoldDB" id="A0A914W9L6"/>
<dbReference type="WBParaSite" id="PSAMB.scaffold3400size18417.g21306.t1">
    <property type="protein sequence ID" value="PSAMB.scaffold3400size18417.g21306.t1"/>
    <property type="gene ID" value="PSAMB.scaffold3400size18417.g21306"/>
</dbReference>
<sequence>MQSLRIAANVADDSVCVWDGHHRRVHQLAHMYRRPRRRLDQVLCCSSARGAVGHWISLYRALQLLQVERDARSDRRFDPADLSCAAYDYKEQRLLICYETDGEAFDAHWGRREFISYSSLCANGIIACSVIHAHVQILLL</sequence>
<accession>A0A914W9L6</accession>
<evidence type="ECO:0000313" key="1">
    <source>
        <dbReference type="Proteomes" id="UP000887566"/>
    </source>
</evidence>
<proteinExistence type="predicted"/>
<reference evidence="2" key="1">
    <citation type="submission" date="2022-11" db="UniProtKB">
        <authorList>
            <consortium name="WormBaseParasite"/>
        </authorList>
    </citation>
    <scope>IDENTIFICATION</scope>
</reference>
<organism evidence="1 2">
    <name type="scientific">Plectus sambesii</name>
    <dbReference type="NCBI Taxonomy" id="2011161"/>
    <lineage>
        <taxon>Eukaryota</taxon>
        <taxon>Metazoa</taxon>
        <taxon>Ecdysozoa</taxon>
        <taxon>Nematoda</taxon>
        <taxon>Chromadorea</taxon>
        <taxon>Plectida</taxon>
        <taxon>Plectina</taxon>
        <taxon>Plectoidea</taxon>
        <taxon>Plectidae</taxon>
        <taxon>Plectus</taxon>
    </lineage>
</organism>